<dbReference type="Proteomes" id="UP000199754">
    <property type="component" value="Chromosome"/>
</dbReference>
<dbReference type="PROSITE" id="PS01314">
    <property type="entry name" value="UPF0047"/>
    <property type="match status" value="1"/>
</dbReference>
<evidence type="ECO:0000256" key="1">
    <source>
        <dbReference type="ARBA" id="ARBA00005534"/>
    </source>
</evidence>
<proteinExistence type="inferred from homology"/>
<name>A0A221K380_9RHOB</name>
<sequence length="138" mass="15316">MQTLFQIDTRGPGLTEFTDAVARWLRGQGDGLLTLLVQHTSASLVIQENADPEVQSDLRAYFERLVPPTTDASMAYLTHTYEGPDDMPAHIKAAMLPVSLSIPVTAGRMVLGTWQGIYLFEHRNKPHQRKVAAHFSAD</sequence>
<dbReference type="eggNOG" id="COG0432">
    <property type="taxonomic scope" value="Bacteria"/>
</dbReference>
<dbReference type="Gene3D" id="2.60.120.460">
    <property type="entry name" value="YjbQ-like"/>
    <property type="match status" value="1"/>
</dbReference>
<dbReference type="PIRSF" id="PIRSF004681">
    <property type="entry name" value="UCP004681"/>
    <property type="match status" value="1"/>
</dbReference>
<accession>A0A221K380</accession>
<dbReference type="NCBIfam" id="TIGR00149">
    <property type="entry name" value="TIGR00149_YjbQ"/>
    <property type="match status" value="1"/>
</dbReference>
<dbReference type="AlphaFoldDB" id="A0A221K380"/>
<keyword evidence="3" id="KW-1185">Reference proteome</keyword>
<dbReference type="PANTHER" id="PTHR30615:SF8">
    <property type="entry name" value="UPF0047 PROTEIN C4A8.02C"/>
    <property type="match status" value="1"/>
</dbReference>
<evidence type="ECO:0000313" key="3">
    <source>
        <dbReference type="Proteomes" id="UP000199754"/>
    </source>
</evidence>
<dbReference type="OrthoDB" id="9801725at2"/>
<dbReference type="InterPro" id="IPR001602">
    <property type="entry name" value="UPF0047_YjbQ-like"/>
</dbReference>
<dbReference type="KEGG" id="spse:SULPSESMR1_02526"/>
<reference evidence="2 3" key="1">
    <citation type="submission" date="2017-07" db="EMBL/GenBank/DDBJ databases">
        <title>Genome Sequence of Sulfitobacter pseudonitzschiae Strain SMR1 Isolated from a culture of the Diatom Skeletonema marinoi.</title>
        <authorList>
            <person name="Topel M."/>
            <person name="Pinder M.I.M."/>
            <person name="Johansson O.N."/>
            <person name="Kourtchenko O."/>
            <person name="Godhe A."/>
            <person name="Clarke A.K."/>
        </authorList>
    </citation>
    <scope>NUCLEOTIDE SEQUENCE [LARGE SCALE GENOMIC DNA]</scope>
    <source>
        <strain evidence="2 3">SMR1</strain>
    </source>
</reference>
<dbReference type="SUPFAM" id="SSF111038">
    <property type="entry name" value="YjbQ-like"/>
    <property type="match status" value="1"/>
</dbReference>
<dbReference type="Pfam" id="PF01894">
    <property type="entry name" value="YjbQ"/>
    <property type="match status" value="1"/>
</dbReference>
<dbReference type="STRING" id="1402135.SAMN05444149_103337"/>
<gene>
    <name evidence="2" type="ORF">SULPSESMR1_02526</name>
</gene>
<dbReference type="InterPro" id="IPR035917">
    <property type="entry name" value="YjbQ-like_sf"/>
</dbReference>
<dbReference type="RefSeq" id="WP_089422314.1">
    <property type="nucleotide sequence ID" value="NZ_CP022415.1"/>
</dbReference>
<comment type="similarity">
    <text evidence="1">Belongs to the UPF0047 family.</text>
</comment>
<dbReference type="EMBL" id="CP022415">
    <property type="protein sequence ID" value="ASM73323.1"/>
    <property type="molecule type" value="Genomic_DNA"/>
</dbReference>
<protein>
    <submittedName>
        <fullName evidence="2">Secondary thiamine-phosphate synthase</fullName>
    </submittedName>
</protein>
<organism evidence="2 3">
    <name type="scientific">Pseudosulfitobacter pseudonitzschiae</name>
    <dbReference type="NCBI Taxonomy" id="1402135"/>
    <lineage>
        <taxon>Bacteria</taxon>
        <taxon>Pseudomonadati</taxon>
        <taxon>Pseudomonadota</taxon>
        <taxon>Alphaproteobacteria</taxon>
        <taxon>Rhodobacterales</taxon>
        <taxon>Roseobacteraceae</taxon>
        <taxon>Pseudosulfitobacter</taxon>
    </lineage>
</organism>
<evidence type="ECO:0000313" key="2">
    <source>
        <dbReference type="EMBL" id="ASM73323.1"/>
    </source>
</evidence>
<dbReference type="PANTHER" id="PTHR30615">
    <property type="entry name" value="UNCHARACTERIZED PROTEIN YJBQ-RELATED"/>
    <property type="match status" value="1"/>
</dbReference>